<comment type="caution">
    <text evidence="1">The sequence shown here is derived from an EMBL/GenBank/DDBJ whole genome shotgun (WGS) entry which is preliminary data.</text>
</comment>
<dbReference type="EMBL" id="JACBGI020000004">
    <property type="protein sequence ID" value="MBF6057540.1"/>
    <property type="molecule type" value="Genomic_DNA"/>
</dbReference>
<protein>
    <recommendedName>
        <fullName evidence="3">PBP domain-containing protein</fullName>
    </recommendedName>
</protein>
<organism evidence="1 2">
    <name type="scientific">Thiomicrorhabdus heinhorstiae</name>
    <dbReference type="NCBI Taxonomy" id="2748010"/>
    <lineage>
        <taxon>Bacteria</taxon>
        <taxon>Pseudomonadati</taxon>
        <taxon>Pseudomonadota</taxon>
        <taxon>Gammaproteobacteria</taxon>
        <taxon>Thiotrichales</taxon>
        <taxon>Piscirickettsiaceae</taxon>
        <taxon>Thiomicrorhabdus</taxon>
    </lineage>
</organism>
<evidence type="ECO:0000313" key="1">
    <source>
        <dbReference type="EMBL" id="MBF6057540.1"/>
    </source>
</evidence>
<accession>A0ABS0BUM4</accession>
<dbReference type="RefSeq" id="WP_185977688.1">
    <property type="nucleotide sequence ID" value="NZ_JACBGI020000004.1"/>
</dbReference>
<evidence type="ECO:0008006" key="3">
    <source>
        <dbReference type="Google" id="ProtNLM"/>
    </source>
</evidence>
<gene>
    <name evidence="1" type="ORF">H8792_004220</name>
</gene>
<proteinExistence type="predicted"/>
<evidence type="ECO:0000313" key="2">
    <source>
        <dbReference type="Proteomes" id="UP001193680"/>
    </source>
</evidence>
<dbReference type="Proteomes" id="UP001193680">
    <property type="component" value="Unassembled WGS sequence"/>
</dbReference>
<name>A0ABS0BUM4_9GAMM</name>
<sequence>MSTPSKAGDVQLLCNLNSPTEITLSHLQLKRIYTMKTKVWPDGTPITVYTLETGNPLHKAFAQELLKTDIYQLDRIWNRLTFSGQSKPPIILENETEMLENLKNTPGSIGYLSSKVNIDHALQTIQISGPQQ</sequence>
<dbReference type="SUPFAM" id="SSF53850">
    <property type="entry name" value="Periplasmic binding protein-like II"/>
    <property type="match status" value="1"/>
</dbReference>
<keyword evidence="2" id="KW-1185">Reference proteome</keyword>
<reference evidence="1 2" key="2">
    <citation type="submission" date="2020-11" db="EMBL/GenBank/DDBJ databases">
        <title>Sulfur oxidizing isolate from Hospital Hole Sinkhole.</title>
        <authorList>
            <person name="Scott K.M."/>
        </authorList>
    </citation>
    <scope>NUCLEOTIDE SEQUENCE [LARGE SCALE GENOMIC DNA]</scope>
    <source>
        <strain evidence="1 2">HH1</strain>
    </source>
</reference>
<reference evidence="1 2" key="1">
    <citation type="submission" date="2020-06" db="EMBL/GenBank/DDBJ databases">
        <authorList>
            <person name="Scott K."/>
        </authorList>
    </citation>
    <scope>NUCLEOTIDE SEQUENCE [LARGE SCALE GENOMIC DNA]</scope>
    <source>
        <strain evidence="1 2">HH1</strain>
    </source>
</reference>
<dbReference type="Gene3D" id="3.40.190.10">
    <property type="entry name" value="Periplasmic binding protein-like II"/>
    <property type="match status" value="1"/>
</dbReference>